<name>A0ACC2V9M7_9TREE</name>
<evidence type="ECO:0000313" key="1">
    <source>
        <dbReference type="EMBL" id="KAJ9096084.1"/>
    </source>
</evidence>
<evidence type="ECO:0000313" key="2">
    <source>
        <dbReference type="Proteomes" id="UP001227268"/>
    </source>
</evidence>
<reference evidence="1" key="1">
    <citation type="submission" date="2023-04" db="EMBL/GenBank/DDBJ databases">
        <title>Draft Genome sequencing of Naganishia species isolated from polar environments using Oxford Nanopore Technology.</title>
        <authorList>
            <person name="Leo P."/>
            <person name="Venkateswaran K."/>
        </authorList>
    </citation>
    <scope>NUCLEOTIDE SEQUENCE</scope>
    <source>
        <strain evidence="1">MNA-CCFEE 5423</strain>
    </source>
</reference>
<comment type="caution">
    <text evidence="1">The sequence shown here is derived from an EMBL/GenBank/DDBJ whole genome shotgun (WGS) entry which is preliminary data.</text>
</comment>
<gene>
    <name evidence="1" type="ORF">QFC21_005449</name>
</gene>
<organism evidence="1 2">
    <name type="scientific">Naganishia friedmannii</name>
    <dbReference type="NCBI Taxonomy" id="89922"/>
    <lineage>
        <taxon>Eukaryota</taxon>
        <taxon>Fungi</taxon>
        <taxon>Dikarya</taxon>
        <taxon>Basidiomycota</taxon>
        <taxon>Agaricomycotina</taxon>
        <taxon>Tremellomycetes</taxon>
        <taxon>Filobasidiales</taxon>
        <taxon>Filobasidiaceae</taxon>
        <taxon>Naganishia</taxon>
    </lineage>
</organism>
<dbReference type="EMBL" id="JASBWT010000020">
    <property type="protein sequence ID" value="KAJ9096084.1"/>
    <property type="molecule type" value="Genomic_DNA"/>
</dbReference>
<proteinExistence type="predicted"/>
<sequence length="124" mass="13401">MSEIYNARSFQKSTIRLRPSTYGEPKAAIVIDSPKPVKTNILTKLVNGKAAASIPKQAKKPAATIAKKKINLDSDSETDFDIEDSVAADDSIMEDFDIKPAKAVPARTGRGAAKVYAELSDDDF</sequence>
<dbReference type="Proteomes" id="UP001227268">
    <property type="component" value="Unassembled WGS sequence"/>
</dbReference>
<protein>
    <submittedName>
        <fullName evidence="1">Uncharacterized protein</fullName>
    </submittedName>
</protein>
<accession>A0ACC2V9M7</accession>
<keyword evidence="2" id="KW-1185">Reference proteome</keyword>